<dbReference type="EMBL" id="JARRAG010000002">
    <property type="protein sequence ID" value="MDG3004994.1"/>
    <property type="molecule type" value="Genomic_DNA"/>
</dbReference>
<organism evidence="7 8">
    <name type="scientific">Paludisphaera mucosa</name>
    <dbReference type="NCBI Taxonomy" id="3030827"/>
    <lineage>
        <taxon>Bacteria</taxon>
        <taxon>Pseudomonadati</taxon>
        <taxon>Planctomycetota</taxon>
        <taxon>Planctomycetia</taxon>
        <taxon>Isosphaerales</taxon>
        <taxon>Isosphaeraceae</taxon>
        <taxon>Paludisphaera</taxon>
    </lineage>
</organism>
<dbReference type="SUPFAM" id="SSF48371">
    <property type="entry name" value="ARM repeat"/>
    <property type="match status" value="1"/>
</dbReference>
<dbReference type="InterPro" id="IPR011041">
    <property type="entry name" value="Quinoprot_gluc/sorb_DH_b-prop"/>
</dbReference>
<dbReference type="RefSeq" id="WP_277861343.1">
    <property type="nucleotide sequence ID" value="NZ_JARRAG010000002.1"/>
</dbReference>
<dbReference type="InterPro" id="IPR055557">
    <property type="entry name" value="DUF7133"/>
</dbReference>
<evidence type="ECO:0000256" key="5">
    <source>
        <dbReference type="SAM" id="SignalP"/>
    </source>
</evidence>
<evidence type="ECO:0000313" key="8">
    <source>
        <dbReference type="Proteomes" id="UP001216907"/>
    </source>
</evidence>
<dbReference type="Pfam" id="PF13646">
    <property type="entry name" value="HEAT_2"/>
    <property type="match status" value="1"/>
</dbReference>
<dbReference type="InterPro" id="IPR029062">
    <property type="entry name" value="Class_I_gatase-like"/>
</dbReference>
<comment type="caution">
    <text evidence="7">The sequence shown here is derived from an EMBL/GenBank/DDBJ whole genome shotgun (WGS) entry which is preliminary data.</text>
</comment>
<sequence length="1493" mass="163234">MRPILIALALAATALGAAVADDAPMTLHEQRRVPSAGRPDAYEVVQKTASWRPSKTALIVCDMWDEHWCKGATRRCGELAPVLNQVVAAARKKGVLIVHSPSGCMDAYKDHPARLRAKSAPKAADLPKDIGAWCYKIPSEERGEYPVDQADGGCDDGPRCAERTAWKSQDPRIEIRDEDAISDSGEEVWNLLASRGVEHVMLTGVHTNMCVLGRPFGLRNLAKNGKDVVLIRDLTDTMYNSRRPPYVSHFEGTARVVEHIEKFVCATITSTDLTGRPAFAFKPDDRPRAVFLIGDDEYKTAETLPAFAQTELEPAGVRCTFAIADPKAPNDFPGVEALDDADLLFVSARRRAPTDAQMKIIRRFVEAGKPVVGIRTASHAFDTRGTAPAGHAEWTTFDPDVLGGHYTGHHENGVEPTIALAEHAKGHPILDGVEPGFRSPGSLYKAGPLAATTIPLLIGAIEGHPAEPVAWVNLKGRSRVFYTSLGAPGDFETPAFRRLLRNAVFWALDRPAPVAAIAPPPFKVPDDLAVDLVLAEPIVRQPLNIHFDERGRMWVVQYAQYPDPAGLTMLSRDGVWRVVYDKVPVAPPNHVRGLDRISIHEDVDGDGTYDRHKTFVQGLNIATSVAVGREGVWVLNPPYLLFYPDRDGDDVPDGDPEVRLQGFGMEDSHSVVNSLTWGPDGWLYAAQGSTVSGRVMRPGQEGEPTRSLGQLIWRYHPEKRLYEVFAEGGGNAFGVEIDAKGRVFSGHNGGDTRGFHYVPGGYLQKGFDKHGPLSNPYAFGYFPAMKHDKTPRFTHDFTIYEGGRFPKKYDGVLFGVAPLLHHVVMSEVIPDGSTFRTRDVGFAMESEDPMFRPVDVTLGPDGALYVADWNDAQVNHYRNHEGLVDQATGRIYRIRARDAKPTGPLPDLGTLTAPELIDRLDDPNRWVRQTVLRLLGDRPRSSQEVVPELRRRLAARTGQPALEALWALNLIGGLDEASTLTALRHEDTFVRTWAVRLACESDHLPTFPGGKPSTASVPYHVTGPVAAALVDLARNDPRVEVRSQLASSARRLDSGGWFQILKNLARRGEDVGDPYVPLLIWWAIEARVADDPGSVLLLFQDPAMWDAPISVSTLQERLMRRFAAEGGQKNLSYCEKLLLLAPEPPHAARLMAGLEAAYVGRSTAGLPFRLADALETFGRSSVVTGLRRARPEAVAEATKLLSSPDGDREKQLQYLRVLGEVRIDACRPAVQALALNSPVNPIRSAALSALAVFDDPEIAGEVLKTYPSLPDDVLASAWNLLATRRAWAATFLEAVAAGRIDAKTIPREAVARFRALKDPKVEEMAARAFGASEPAGASTRKDRITALSGVVRAGGGTPKAGRAIFHERCERCHALFGKGGKVGPELTTFRRDDLDSVLLAIVDPSAEIREGYVAYALATTDGRVLSGVCADQDPRIVVLRCADGEERTFAREDVESFDPSKASIMPDGLLDDLSDAQVRDLLSYLRVSQPIID</sequence>
<dbReference type="InterPro" id="IPR029010">
    <property type="entry name" value="ThuA-like"/>
</dbReference>
<dbReference type="InterPro" id="IPR036380">
    <property type="entry name" value="Isochorismatase-like_sf"/>
</dbReference>
<protein>
    <submittedName>
        <fullName evidence="7">Isochorismatase family protein</fullName>
    </submittedName>
</protein>
<dbReference type="InterPro" id="IPR011989">
    <property type="entry name" value="ARM-like"/>
</dbReference>
<name>A0ABT6FBS4_9BACT</name>
<evidence type="ECO:0000256" key="1">
    <source>
        <dbReference type="ARBA" id="ARBA00022617"/>
    </source>
</evidence>
<dbReference type="SUPFAM" id="SSF52499">
    <property type="entry name" value="Isochorismatase-like hydrolases"/>
    <property type="match status" value="1"/>
</dbReference>
<evidence type="ECO:0000256" key="4">
    <source>
        <dbReference type="PROSITE-ProRule" id="PRU00433"/>
    </source>
</evidence>
<gene>
    <name evidence="7" type="ORF">PZE19_14495</name>
</gene>
<dbReference type="InterPro" id="IPR036909">
    <property type="entry name" value="Cyt_c-like_dom_sf"/>
</dbReference>
<keyword evidence="1 4" id="KW-0349">Heme</keyword>
<evidence type="ECO:0000259" key="6">
    <source>
        <dbReference type="PROSITE" id="PS51007"/>
    </source>
</evidence>
<dbReference type="InterPro" id="IPR009056">
    <property type="entry name" value="Cyt_c-like_dom"/>
</dbReference>
<dbReference type="Gene3D" id="3.40.50.850">
    <property type="entry name" value="Isochorismatase-like"/>
    <property type="match status" value="1"/>
</dbReference>
<dbReference type="InterPro" id="IPR013427">
    <property type="entry name" value="Haem-bd_dom_put"/>
</dbReference>
<dbReference type="Proteomes" id="UP001216907">
    <property type="component" value="Unassembled WGS sequence"/>
</dbReference>
<accession>A0ABT6FBS4</accession>
<dbReference type="Gene3D" id="3.40.50.880">
    <property type="match status" value="1"/>
</dbReference>
<keyword evidence="8" id="KW-1185">Reference proteome</keyword>
<keyword evidence="2 4" id="KW-0479">Metal-binding</keyword>
<evidence type="ECO:0000256" key="3">
    <source>
        <dbReference type="ARBA" id="ARBA00023004"/>
    </source>
</evidence>
<keyword evidence="3 4" id="KW-0408">Iron</keyword>
<dbReference type="Pfam" id="PF00857">
    <property type="entry name" value="Isochorismatase"/>
    <property type="match status" value="1"/>
</dbReference>
<dbReference type="SUPFAM" id="SSF46626">
    <property type="entry name" value="Cytochrome c"/>
    <property type="match status" value="1"/>
</dbReference>
<dbReference type="Gene3D" id="1.10.760.10">
    <property type="entry name" value="Cytochrome c-like domain"/>
    <property type="match status" value="1"/>
</dbReference>
<evidence type="ECO:0000313" key="7">
    <source>
        <dbReference type="EMBL" id="MDG3004994.1"/>
    </source>
</evidence>
<evidence type="ECO:0000256" key="2">
    <source>
        <dbReference type="ARBA" id="ARBA00022723"/>
    </source>
</evidence>
<proteinExistence type="predicted"/>
<keyword evidence="5" id="KW-0732">Signal</keyword>
<dbReference type="NCBIfam" id="TIGR02603">
    <property type="entry name" value="CxxCH_TIGR02603"/>
    <property type="match status" value="1"/>
</dbReference>
<dbReference type="PANTHER" id="PTHR33546:SF1">
    <property type="entry name" value="LARGE, MULTIFUNCTIONAL SECRETED PROTEIN"/>
    <property type="match status" value="1"/>
</dbReference>
<dbReference type="SUPFAM" id="SSF50952">
    <property type="entry name" value="Soluble quinoprotein glucose dehydrogenase"/>
    <property type="match status" value="1"/>
</dbReference>
<dbReference type="NCBIfam" id="TIGR02604">
    <property type="entry name" value="Piru_Ver_Nterm"/>
    <property type="match status" value="1"/>
</dbReference>
<dbReference type="PROSITE" id="PS51007">
    <property type="entry name" value="CYTC"/>
    <property type="match status" value="1"/>
</dbReference>
<dbReference type="Pfam" id="PF23500">
    <property type="entry name" value="DUF7133"/>
    <property type="match status" value="1"/>
</dbReference>
<dbReference type="InterPro" id="IPR011042">
    <property type="entry name" value="6-blade_b-propeller_TolB-like"/>
</dbReference>
<dbReference type="Gene3D" id="2.120.10.30">
    <property type="entry name" value="TolB, C-terminal domain"/>
    <property type="match status" value="1"/>
</dbReference>
<feature type="chain" id="PRO_5046743745" evidence="5">
    <location>
        <begin position="21"/>
        <end position="1493"/>
    </location>
</feature>
<dbReference type="Pfam" id="PF06283">
    <property type="entry name" value="ThuA"/>
    <property type="match status" value="1"/>
</dbReference>
<feature type="domain" description="Cytochrome c" evidence="6">
    <location>
        <begin position="1356"/>
        <end position="1489"/>
    </location>
</feature>
<dbReference type="InterPro" id="IPR016024">
    <property type="entry name" value="ARM-type_fold"/>
</dbReference>
<reference evidence="7 8" key="1">
    <citation type="submission" date="2023-03" db="EMBL/GenBank/DDBJ databases">
        <title>Paludisphaera mucosa sp. nov. a novel planctomycete from northern fen.</title>
        <authorList>
            <person name="Ivanova A."/>
        </authorList>
    </citation>
    <scope>NUCLEOTIDE SEQUENCE [LARGE SCALE GENOMIC DNA]</scope>
    <source>
        <strain evidence="7 8">Pla2</strain>
    </source>
</reference>
<feature type="signal peptide" evidence="5">
    <location>
        <begin position="1"/>
        <end position="20"/>
    </location>
</feature>
<dbReference type="Gene3D" id="1.25.10.10">
    <property type="entry name" value="Leucine-rich Repeat Variant"/>
    <property type="match status" value="1"/>
</dbReference>
<dbReference type="PANTHER" id="PTHR33546">
    <property type="entry name" value="LARGE, MULTIFUNCTIONAL SECRETED PROTEIN-RELATED"/>
    <property type="match status" value="1"/>
</dbReference>
<dbReference type="InterPro" id="IPR013428">
    <property type="entry name" value="Membrane-bound_put_N"/>
</dbReference>
<dbReference type="SUPFAM" id="SSF52317">
    <property type="entry name" value="Class I glutamine amidotransferase-like"/>
    <property type="match status" value="1"/>
</dbReference>
<dbReference type="InterPro" id="IPR000868">
    <property type="entry name" value="Isochorismatase-like_dom"/>
</dbReference>